<evidence type="ECO:0000313" key="2">
    <source>
        <dbReference type="EMBL" id="KIK46718.1"/>
    </source>
</evidence>
<dbReference type="OrthoDB" id="2745134at2759"/>
<keyword evidence="1" id="KW-1133">Transmembrane helix</keyword>
<dbReference type="Proteomes" id="UP000054485">
    <property type="component" value="Unassembled WGS sequence"/>
</dbReference>
<keyword evidence="1" id="KW-0812">Transmembrane</keyword>
<dbReference type="EMBL" id="KN835155">
    <property type="protein sequence ID" value="KIK46718.1"/>
    <property type="molecule type" value="Genomic_DNA"/>
</dbReference>
<feature type="transmembrane region" description="Helical" evidence="1">
    <location>
        <begin position="150"/>
        <end position="172"/>
    </location>
</feature>
<name>A0A0D0BUK7_9AGAM</name>
<reference evidence="3" key="2">
    <citation type="submission" date="2015-01" db="EMBL/GenBank/DDBJ databases">
        <title>Evolutionary Origins and Diversification of the Mycorrhizal Mutualists.</title>
        <authorList>
            <consortium name="DOE Joint Genome Institute"/>
            <consortium name="Mycorrhizal Genomics Consortium"/>
            <person name="Kohler A."/>
            <person name="Kuo A."/>
            <person name="Nagy L.G."/>
            <person name="Floudas D."/>
            <person name="Copeland A."/>
            <person name="Barry K.W."/>
            <person name="Cichocki N."/>
            <person name="Veneault-Fourrey C."/>
            <person name="LaButti K."/>
            <person name="Lindquist E.A."/>
            <person name="Lipzen A."/>
            <person name="Lundell T."/>
            <person name="Morin E."/>
            <person name="Murat C."/>
            <person name="Riley R."/>
            <person name="Ohm R."/>
            <person name="Sun H."/>
            <person name="Tunlid A."/>
            <person name="Henrissat B."/>
            <person name="Grigoriev I.V."/>
            <person name="Hibbett D.S."/>
            <person name="Martin F."/>
        </authorList>
    </citation>
    <scope>NUCLEOTIDE SEQUENCE [LARGE SCALE GENOMIC DNA]</scope>
    <source>
        <strain evidence="3">UH-Slu-Lm8-n1</strain>
    </source>
</reference>
<dbReference type="InParanoid" id="A0A0D0BUK7"/>
<accession>A0A0D0BUK7</accession>
<reference evidence="2 3" key="1">
    <citation type="submission" date="2014-04" db="EMBL/GenBank/DDBJ databases">
        <authorList>
            <consortium name="DOE Joint Genome Institute"/>
            <person name="Kuo A."/>
            <person name="Ruytinx J."/>
            <person name="Rineau F."/>
            <person name="Colpaert J."/>
            <person name="Kohler A."/>
            <person name="Nagy L.G."/>
            <person name="Floudas D."/>
            <person name="Copeland A."/>
            <person name="Barry K.W."/>
            <person name="Cichocki N."/>
            <person name="Veneault-Fourrey C."/>
            <person name="LaButti K."/>
            <person name="Lindquist E.A."/>
            <person name="Lipzen A."/>
            <person name="Lundell T."/>
            <person name="Morin E."/>
            <person name="Murat C."/>
            <person name="Sun H."/>
            <person name="Tunlid A."/>
            <person name="Henrissat B."/>
            <person name="Grigoriev I.V."/>
            <person name="Hibbett D.S."/>
            <person name="Martin F."/>
            <person name="Nordberg H.P."/>
            <person name="Cantor M.N."/>
            <person name="Hua S.X."/>
        </authorList>
    </citation>
    <scope>NUCLEOTIDE SEQUENCE [LARGE SCALE GENOMIC DNA]</scope>
    <source>
        <strain evidence="2 3">UH-Slu-Lm8-n1</strain>
    </source>
</reference>
<feature type="transmembrane region" description="Helical" evidence="1">
    <location>
        <begin position="118"/>
        <end position="138"/>
    </location>
</feature>
<sequence length="204" mass="22612">MIARLNAMYQRSTKVLVFLVVIFLAVRIANAVMAAISMTQISVEEVVLSGTYGCNIEYAGNTILLYTITWILAIAFEILVLCLAVWIAIKQLRELRQHSTKCIFSDRLTVNVLMKTHLSYFASFVAVSGFYVGFFSPTLSANLNSPGTQIYLGFAQIFQFAQLFVLGPRLILSVREHHVKHLASPDSGTGTPIAFQEHMSVSSV</sequence>
<evidence type="ECO:0000256" key="1">
    <source>
        <dbReference type="SAM" id="Phobius"/>
    </source>
</evidence>
<dbReference type="AlphaFoldDB" id="A0A0D0BUK7"/>
<dbReference type="HOGENOM" id="CLU_057751_1_0_1"/>
<proteinExistence type="predicted"/>
<feature type="transmembrane region" description="Helical" evidence="1">
    <location>
        <begin position="63"/>
        <end position="89"/>
    </location>
</feature>
<keyword evidence="3" id="KW-1185">Reference proteome</keyword>
<gene>
    <name evidence="2" type="ORF">CY34DRAFT_800061</name>
</gene>
<keyword evidence="1" id="KW-0472">Membrane</keyword>
<organism evidence="2 3">
    <name type="scientific">Suillus luteus UH-Slu-Lm8-n1</name>
    <dbReference type="NCBI Taxonomy" id="930992"/>
    <lineage>
        <taxon>Eukaryota</taxon>
        <taxon>Fungi</taxon>
        <taxon>Dikarya</taxon>
        <taxon>Basidiomycota</taxon>
        <taxon>Agaricomycotina</taxon>
        <taxon>Agaricomycetes</taxon>
        <taxon>Agaricomycetidae</taxon>
        <taxon>Boletales</taxon>
        <taxon>Suillineae</taxon>
        <taxon>Suillaceae</taxon>
        <taxon>Suillus</taxon>
    </lineage>
</organism>
<evidence type="ECO:0000313" key="3">
    <source>
        <dbReference type="Proteomes" id="UP000054485"/>
    </source>
</evidence>
<protein>
    <submittedName>
        <fullName evidence="2">Uncharacterized protein</fullName>
    </submittedName>
</protein>